<dbReference type="Proteomes" id="UP001054252">
    <property type="component" value="Unassembled WGS sequence"/>
</dbReference>
<keyword evidence="2" id="KW-1185">Reference proteome</keyword>
<proteinExistence type="predicted"/>
<comment type="caution">
    <text evidence="1">The sequence shown here is derived from an EMBL/GenBank/DDBJ whole genome shotgun (WGS) entry which is preliminary data.</text>
</comment>
<evidence type="ECO:0000313" key="2">
    <source>
        <dbReference type="Proteomes" id="UP001054252"/>
    </source>
</evidence>
<sequence length="228" mass="25240">MEPDAGFSSCSSWFFAEPKSSSLRNPDLGFVRNLDLGFVKEPRSGFCEEPSSGFLKEPSSRFREEPSSGFLVSSKNLGYGFREEPLTNPEPSISSSNFTISLHFHSSEHKIHILGDWSARSTRSNTLPLAIALPFSHVSDGFEALAGNRQLFELIFSSPFRKLELPLSSSSLLRLEPEPGFLSPLFVPNFLSSSSCARSGCKITLGSARNPDLQVFSLILWVFLREPI</sequence>
<organism evidence="1 2">
    <name type="scientific">Rubroshorea leprosula</name>
    <dbReference type="NCBI Taxonomy" id="152421"/>
    <lineage>
        <taxon>Eukaryota</taxon>
        <taxon>Viridiplantae</taxon>
        <taxon>Streptophyta</taxon>
        <taxon>Embryophyta</taxon>
        <taxon>Tracheophyta</taxon>
        <taxon>Spermatophyta</taxon>
        <taxon>Magnoliopsida</taxon>
        <taxon>eudicotyledons</taxon>
        <taxon>Gunneridae</taxon>
        <taxon>Pentapetalae</taxon>
        <taxon>rosids</taxon>
        <taxon>malvids</taxon>
        <taxon>Malvales</taxon>
        <taxon>Dipterocarpaceae</taxon>
        <taxon>Rubroshorea</taxon>
    </lineage>
</organism>
<reference evidence="1 2" key="1">
    <citation type="journal article" date="2021" name="Commun. Biol.">
        <title>The genome of Shorea leprosula (Dipterocarpaceae) highlights the ecological relevance of drought in aseasonal tropical rainforests.</title>
        <authorList>
            <person name="Ng K.K.S."/>
            <person name="Kobayashi M.J."/>
            <person name="Fawcett J.A."/>
            <person name="Hatakeyama M."/>
            <person name="Paape T."/>
            <person name="Ng C.H."/>
            <person name="Ang C.C."/>
            <person name="Tnah L.H."/>
            <person name="Lee C.T."/>
            <person name="Nishiyama T."/>
            <person name="Sese J."/>
            <person name="O'Brien M.J."/>
            <person name="Copetti D."/>
            <person name="Mohd Noor M.I."/>
            <person name="Ong R.C."/>
            <person name="Putra M."/>
            <person name="Sireger I.Z."/>
            <person name="Indrioko S."/>
            <person name="Kosugi Y."/>
            <person name="Izuno A."/>
            <person name="Isagi Y."/>
            <person name="Lee S.L."/>
            <person name="Shimizu K.K."/>
        </authorList>
    </citation>
    <scope>NUCLEOTIDE SEQUENCE [LARGE SCALE GENOMIC DNA]</scope>
    <source>
        <strain evidence="1">214</strain>
    </source>
</reference>
<accession>A0AAV5KL56</accession>
<dbReference type="AlphaFoldDB" id="A0AAV5KL56"/>
<evidence type="ECO:0000313" key="1">
    <source>
        <dbReference type="EMBL" id="GKV25337.1"/>
    </source>
</evidence>
<dbReference type="EMBL" id="BPVZ01000068">
    <property type="protein sequence ID" value="GKV25337.1"/>
    <property type="molecule type" value="Genomic_DNA"/>
</dbReference>
<name>A0AAV5KL56_9ROSI</name>
<protein>
    <submittedName>
        <fullName evidence="1">Uncharacterized protein</fullName>
    </submittedName>
</protein>
<gene>
    <name evidence="1" type="ORF">SLEP1_g34792</name>
</gene>